<proteinExistence type="predicted"/>
<protein>
    <recommendedName>
        <fullName evidence="3">DUF982 domain-containing protein</fullName>
    </recommendedName>
</protein>
<dbReference type="Gene3D" id="6.10.250.730">
    <property type="match status" value="1"/>
</dbReference>
<organism evidence="1 2">
    <name type="scientific">Sinorhizobium sojae CCBAU 05684</name>
    <dbReference type="NCBI Taxonomy" id="716928"/>
    <lineage>
        <taxon>Bacteria</taxon>
        <taxon>Pseudomonadati</taxon>
        <taxon>Pseudomonadota</taxon>
        <taxon>Alphaproteobacteria</taxon>
        <taxon>Hyphomicrobiales</taxon>
        <taxon>Rhizobiaceae</taxon>
        <taxon>Sinorhizobium/Ensifer group</taxon>
        <taxon>Sinorhizobium</taxon>
    </lineage>
</organism>
<evidence type="ECO:0000313" key="2">
    <source>
        <dbReference type="Proteomes" id="UP000217211"/>
    </source>
</evidence>
<keyword evidence="1" id="KW-0614">Plasmid</keyword>
<keyword evidence="2" id="KW-1185">Reference proteome</keyword>
<accession>A0A249PL05</accession>
<dbReference type="Pfam" id="PF06169">
    <property type="entry name" value="DUF982"/>
    <property type="match status" value="1"/>
</dbReference>
<dbReference type="Proteomes" id="UP000217211">
    <property type="component" value="Plasmid pSJ05684b"/>
</dbReference>
<dbReference type="KEGG" id="esj:SJ05684_b56310"/>
<dbReference type="EMBL" id="CP023068">
    <property type="protein sequence ID" value="ASY66613.1"/>
    <property type="molecule type" value="Genomic_DNA"/>
</dbReference>
<dbReference type="RefSeq" id="WP_034857919.1">
    <property type="nucleotide sequence ID" value="NZ_AJQT01000101.1"/>
</dbReference>
<name>A0A249PL05_9HYPH</name>
<evidence type="ECO:0000313" key="1">
    <source>
        <dbReference type="EMBL" id="ASY66613.1"/>
    </source>
</evidence>
<dbReference type="InterPro" id="IPR010385">
    <property type="entry name" value="DUF982"/>
</dbReference>
<reference evidence="1 2" key="1">
    <citation type="submission" date="2017-08" db="EMBL/GenBank/DDBJ databases">
        <title>Multipartite genome sequences of Sinorhizobium species nodulating soybeans.</title>
        <authorList>
            <person name="Tian C.F."/>
        </authorList>
    </citation>
    <scope>NUCLEOTIDE SEQUENCE [LARGE SCALE GENOMIC DNA]</scope>
    <source>
        <strain evidence="1 2">CCBAU 05684</strain>
        <plasmid evidence="2">psj05684b</plasmid>
    </source>
</reference>
<dbReference type="OrthoDB" id="8388069at2"/>
<geneLocation type="plasmid" evidence="2">
    <name>psj05684b</name>
</geneLocation>
<sequence>MEWDQFRHPVTILVGLGFPVDISSVREAYALLNERQPSKRNQTHAIALNACRAALAGEMDVETARGAFVAFVQQANVLAPATDAVPVARVHSTPFSRASGKSM</sequence>
<dbReference type="STRING" id="716928.GCA_000261485_04443"/>
<gene>
    <name evidence="1" type="ORF">SJ05684_b56310</name>
</gene>
<dbReference type="AlphaFoldDB" id="A0A249PL05"/>
<evidence type="ECO:0008006" key="3">
    <source>
        <dbReference type="Google" id="ProtNLM"/>
    </source>
</evidence>